<evidence type="ECO:0000256" key="7">
    <source>
        <dbReference type="ARBA" id="ARBA00023136"/>
    </source>
</evidence>
<evidence type="ECO:0000259" key="10">
    <source>
        <dbReference type="Pfam" id="PF04290"/>
    </source>
</evidence>
<evidence type="ECO:0000256" key="6">
    <source>
        <dbReference type="ARBA" id="ARBA00022989"/>
    </source>
</evidence>
<keyword evidence="5 9" id="KW-0812">Transmembrane</keyword>
<comment type="subunit">
    <text evidence="9">The complex comprises the extracytoplasmic solute receptor protein and the two transmembrane proteins.</text>
</comment>
<keyword evidence="3" id="KW-1003">Cell membrane</keyword>
<protein>
    <recommendedName>
        <fullName evidence="9">TRAP transporter small permease protein</fullName>
    </recommendedName>
</protein>
<dbReference type="PANTHER" id="PTHR35011:SF5">
    <property type="entry name" value="SIALIC ACID TRAP TRANSPORTER SMALL PERMEASE PROTEIN SIAQ"/>
    <property type="match status" value="1"/>
</dbReference>
<evidence type="ECO:0000256" key="3">
    <source>
        <dbReference type="ARBA" id="ARBA00022475"/>
    </source>
</evidence>
<feature type="transmembrane region" description="Helical" evidence="9">
    <location>
        <begin position="37"/>
        <end position="60"/>
    </location>
</feature>
<evidence type="ECO:0000256" key="9">
    <source>
        <dbReference type="RuleBase" id="RU369079"/>
    </source>
</evidence>
<gene>
    <name evidence="11" type="ORF">ACFPN9_24780</name>
</gene>
<comment type="function">
    <text evidence="9">Part of the tripartite ATP-independent periplasmic (TRAP) transport system.</text>
</comment>
<feature type="transmembrane region" description="Helical" evidence="9">
    <location>
        <begin position="12"/>
        <end position="31"/>
    </location>
</feature>
<evidence type="ECO:0000256" key="4">
    <source>
        <dbReference type="ARBA" id="ARBA00022519"/>
    </source>
</evidence>
<dbReference type="PANTHER" id="PTHR35011">
    <property type="entry name" value="2,3-DIKETO-L-GULONATE TRAP TRANSPORTER SMALL PERMEASE PROTEIN YIAM"/>
    <property type="match status" value="1"/>
</dbReference>
<dbReference type="Pfam" id="PF04290">
    <property type="entry name" value="DctQ"/>
    <property type="match status" value="1"/>
</dbReference>
<evidence type="ECO:0000256" key="8">
    <source>
        <dbReference type="ARBA" id="ARBA00038436"/>
    </source>
</evidence>
<feature type="domain" description="Tripartite ATP-independent periplasmic transporters DctQ component" evidence="10">
    <location>
        <begin position="20"/>
        <end position="148"/>
    </location>
</feature>
<evidence type="ECO:0000313" key="12">
    <source>
        <dbReference type="Proteomes" id="UP001596060"/>
    </source>
</evidence>
<evidence type="ECO:0000256" key="1">
    <source>
        <dbReference type="ARBA" id="ARBA00004429"/>
    </source>
</evidence>
<organism evidence="11 12">
    <name type="scientific">Bosea massiliensis</name>
    <dbReference type="NCBI Taxonomy" id="151419"/>
    <lineage>
        <taxon>Bacteria</taxon>
        <taxon>Pseudomonadati</taxon>
        <taxon>Pseudomonadota</taxon>
        <taxon>Alphaproteobacteria</taxon>
        <taxon>Hyphomicrobiales</taxon>
        <taxon>Boseaceae</taxon>
        <taxon>Bosea</taxon>
    </lineage>
</organism>
<keyword evidence="12" id="KW-1185">Reference proteome</keyword>
<evidence type="ECO:0000256" key="5">
    <source>
        <dbReference type="ARBA" id="ARBA00022692"/>
    </source>
</evidence>
<keyword evidence="4 9" id="KW-0997">Cell inner membrane</keyword>
<proteinExistence type="inferred from homology"/>
<dbReference type="InterPro" id="IPR055348">
    <property type="entry name" value="DctQ"/>
</dbReference>
<dbReference type="EMBL" id="JBHSLU010000092">
    <property type="protein sequence ID" value="MFC5508465.1"/>
    <property type="molecule type" value="Genomic_DNA"/>
</dbReference>
<evidence type="ECO:0000256" key="2">
    <source>
        <dbReference type="ARBA" id="ARBA00022448"/>
    </source>
</evidence>
<dbReference type="RefSeq" id="WP_066725041.1">
    <property type="nucleotide sequence ID" value="NZ_JBHSLU010000092.1"/>
</dbReference>
<keyword evidence="7 9" id="KW-0472">Membrane</keyword>
<name>A0ABW0P7Q3_9HYPH</name>
<accession>A0ABW0P7Q3</accession>
<dbReference type="InterPro" id="IPR007387">
    <property type="entry name" value="TRAP_DctQ"/>
</dbReference>
<comment type="subcellular location">
    <subcellularLocation>
        <location evidence="1 9">Cell inner membrane</location>
        <topology evidence="1 9">Multi-pass membrane protein</topology>
    </subcellularLocation>
</comment>
<feature type="transmembrane region" description="Helical" evidence="9">
    <location>
        <begin position="121"/>
        <end position="144"/>
    </location>
</feature>
<comment type="similarity">
    <text evidence="8 9">Belongs to the TRAP transporter small permease family.</text>
</comment>
<keyword evidence="6 9" id="KW-1133">Transmembrane helix</keyword>
<evidence type="ECO:0000313" key="11">
    <source>
        <dbReference type="EMBL" id="MFC5508465.1"/>
    </source>
</evidence>
<comment type="caution">
    <text evidence="11">The sequence shown here is derived from an EMBL/GenBank/DDBJ whole genome shotgun (WGS) entry which is preliminary data.</text>
</comment>
<feature type="transmembrane region" description="Helical" evidence="9">
    <location>
        <begin position="81"/>
        <end position="101"/>
    </location>
</feature>
<sequence length="168" mass="18485">MSQFLISAEFLVAKLLLAAIVVLVFIAALGRTFGYPLIWSIDVAQLLFIWVCFLGANRAMRLKAHIGVDLFVRKLPRTPRWLVEIALALLALAFLIALAVSGYRLTILNWQRVYGDSGISYAWVTAAVPVGAALLAVTIAVNLVHALRTRSLVFYADRSLDRSDSQLG</sequence>
<dbReference type="Proteomes" id="UP001596060">
    <property type="component" value="Unassembled WGS sequence"/>
</dbReference>
<reference evidence="12" key="1">
    <citation type="journal article" date="2019" name="Int. J. Syst. Evol. Microbiol.">
        <title>The Global Catalogue of Microorganisms (GCM) 10K type strain sequencing project: providing services to taxonomists for standard genome sequencing and annotation.</title>
        <authorList>
            <consortium name="The Broad Institute Genomics Platform"/>
            <consortium name="The Broad Institute Genome Sequencing Center for Infectious Disease"/>
            <person name="Wu L."/>
            <person name="Ma J."/>
        </authorList>
    </citation>
    <scope>NUCLEOTIDE SEQUENCE [LARGE SCALE GENOMIC DNA]</scope>
    <source>
        <strain evidence="12">CCUG 43117</strain>
    </source>
</reference>
<keyword evidence="2 9" id="KW-0813">Transport</keyword>